<gene>
    <name evidence="1" type="ORF">NP596_19165</name>
</gene>
<dbReference type="Proteomes" id="UP001524586">
    <property type="component" value="Unassembled WGS sequence"/>
</dbReference>
<keyword evidence="2" id="KW-1185">Reference proteome</keyword>
<evidence type="ECO:0000313" key="2">
    <source>
        <dbReference type="Proteomes" id="UP001524586"/>
    </source>
</evidence>
<dbReference type="Pfam" id="PF05954">
    <property type="entry name" value="Phage_GPD"/>
    <property type="match status" value="1"/>
</dbReference>
<sequence length="358" mass="39525">MSGRPACWWIEMAEAFINARPRFRVDGNDDAAMAEAVKDVAIQQPLSGRAHAEIRLINWGRVDNAEAPGFVFQQIRHGAVIDIRIGEQDQQALFSGDVTAIEERYGDGAPQLLLLVEDKMHLLARQRHTRRFEEQSLDDVLRALADDAGLSADIQVSSQTGDWHQFNESNLAFMQRLLAPYDIAARWRQGQLRIKAEQADGNPPRLSPQDGMEYLRIIADLNGQPANAKVAGFDLAADQATSAESAALQPAPSGASGVDLLNELGWPGEAYFPHPFAKTQGEADKWAAAQFRGRAKAFLAGEAVCTGNVEFAAGREVELTDVSERLRGRYQIVHCSHRFDSSQGFRSFLKLNRADWSA</sequence>
<protein>
    <submittedName>
        <fullName evidence="1">Contractile injection system protein, VgrG/Pvc8 family</fullName>
    </submittedName>
</protein>
<evidence type="ECO:0000313" key="1">
    <source>
        <dbReference type="EMBL" id="MCQ8130589.1"/>
    </source>
</evidence>
<reference evidence="1 2" key="1">
    <citation type="submission" date="2022-07" db="EMBL/GenBank/DDBJ databases">
        <title>Methylomonas rivi sp. nov., Methylomonas rosea sp. nov., Methylomonas aureus sp. nov. and Methylomonas subterranea sp. nov., four novel methanotrophs isolated from a freshwater creek and the deep terrestrial subsurface.</title>
        <authorList>
            <person name="Abin C."/>
            <person name="Sankaranarayanan K."/>
            <person name="Garner C."/>
            <person name="Sindelar R."/>
            <person name="Kotary K."/>
            <person name="Garner R."/>
            <person name="Barclay S."/>
            <person name="Lawson P."/>
            <person name="Krumholz L."/>
        </authorList>
    </citation>
    <scope>NUCLEOTIDE SEQUENCE [LARGE SCALE GENOMIC DNA]</scope>
    <source>
        <strain evidence="1 2">WSC-6</strain>
    </source>
</reference>
<dbReference type="EMBL" id="JANIBK010000183">
    <property type="protein sequence ID" value="MCQ8130589.1"/>
    <property type="molecule type" value="Genomic_DNA"/>
</dbReference>
<dbReference type="Gene3D" id="2.30.110.50">
    <property type="match status" value="1"/>
</dbReference>
<dbReference type="Gene3D" id="4.10.220.110">
    <property type="match status" value="1"/>
</dbReference>
<dbReference type="Gene3D" id="3.55.50.10">
    <property type="entry name" value="Baseplate protein-like domains"/>
    <property type="match status" value="1"/>
</dbReference>
<name>A0ABT1U9P2_9GAMM</name>
<dbReference type="SUPFAM" id="SSF69279">
    <property type="entry name" value="Phage tail proteins"/>
    <property type="match status" value="1"/>
</dbReference>
<accession>A0ABT1U9P2</accession>
<dbReference type="RefSeq" id="WP_256617009.1">
    <property type="nucleotide sequence ID" value="NZ_JANIBK010000183.1"/>
</dbReference>
<proteinExistence type="predicted"/>
<comment type="caution">
    <text evidence="1">The sequence shown here is derived from an EMBL/GenBank/DDBJ whole genome shotgun (WGS) entry which is preliminary data.</text>
</comment>
<organism evidence="1 2">
    <name type="scientific">Methylomonas rivi</name>
    <dbReference type="NCBI Taxonomy" id="2952226"/>
    <lineage>
        <taxon>Bacteria</taxon>
        <taxon>Pseudomonadati</taxon>
        <taxon>Pseudomonadota</taxon>
        <taxon>Gammaproteobacteria</taxon>
        <taxon>Methylococcales</taxon>
        <taxon>Methylococcaceae</taxon>
        <taxon>Methylomonas</taxon>
    </lineage>
</organism>